<dbReference type="SUPFAM" id="SSF57302">
    <property type="entry name" value="Snake toxin-like"/>
    <property type="match status" value="1"/>
</dbReference>
<feature type="chain" id="PRO_5032406010" description="UPAR/Ly6 domain-containing protein" evidence="1">
    <location>
        <begin position="21"/>
        <end position="135"/>
    </location>
</feature>
<comment type="caution">
    <text evidence="3">The sequence shown here is derived from an EMBL/GenBank/DDBJ whole genome shotgun (WGS) entry which is preliminary data.</text>
</comment>
<feature type="signal peptide" evidence="1">
    <location>
        <begin position="1"/>
        <end position="20"/>
    </location>
</feature>
<organism evidence="3 4">
    <name type="scientific">Phyllostomus discolor</name>
    <name type="common">pale spear-nosed bat</name>
    <dbReference type="NCBI Taxonomy" id="89673"/>
    <lineage>
        <taxon>Eukaryota</taxon>
        <taxon>Metazoa</taxon>
        <taxon>Chordata</taxon>
        <taxon>Craniata</taxon>
        <taxon>Vertebrata</taxon>
        <taxon>Euteleostomi</taxon>
        <taxon>Mammalia</taxon>
        <taxon>Eutheria</taxon>
        <taxon>Laurasiatheria</taxon>
        <taxon>Chiroptera</taxon>
        <taxon>Yangochiroptera</taxon>
        <taxon>Phyllostomidae</taxon>
        <taxon>Phyllostominae</taxon>
        <taxon>Phyllostomus</taxon>
    </lineage>
</organism>
<name>A0A833YX48_9CHIR</name>
<dbReference type="EMBL" id="JABVXQ010000013">
    <property type="protein sequence ID" value="KAF6082348.1"/>
    <property type="molecule type" value="Genomic_DNA"/>
</dbReference>
<feature type="domain" description="UPAR/Ly6" evidence="2">
    <location>
        <begin position="20"/>
        <end position="97"/>
    </location>
</feature>
<dbReference type="Pfam" id="PF00021">
    <property type="entry name" value="UPAR_LY6"/>
    <property type="match status" value="1"/>
</dbReference>
<keyword evidence="1" id="KW-0732">Signal</keyword>
<dbReference type="Proteomes" id="UP000664940">
    <property type="component" value="Unassembled WGS sequence"/>
</dbReference>
<evidence type="ECO:0000313" key="4">
    <source>
        <dbReference type="Proteomes" id="UP000664940"/>
    </source>
</evidence>
<evidence type="ECO:0000313" key="3">
    <source>
        <dbReference type="EMBL" id="KAF6082348.1"/>
    </source>
</evidence>
<sequence length="135" mass="15366">MDRHVLLVLFLFCCFAAGTALKCITCHLQLTSDRCRSGFGVCVAKEEEKCMTLKVYNFGQKHLLSYMVCQRFCRAMKFLYHSRYFVYECCDQNYCNFKVGANRTSELIVDTLIVPRSYKGNLLIWGGPSDAAGNG</sequence>
<reference evidence="3 4" key="1">
    <citation type="journal article" date="2020" name="Nature">
        <title>Six reference-quality genomes reveal evolution of bat adaptations.</title>
        <authorList>
            <person name="Jebb D."/>
            <person name="Huang Z."/>
            <person name="Pippel M."/>
            <person name="Hughes G.M."/>
            <person name="Lavrichenko K."/>
            <person name="Devanna P."/>
            <person name="Winkler S."/>
            <person name="Jermiin L.S."/>
            <person name="Skirmuntt E.C."/>
            <person name="Katzourakis A."/>
            <person name="Burkitt-Gray L."/>
            <person name="Ray D.A."/>
            <person name="Sullivan K.A.M."/>
            <person name="Roscito J.G."/>
            <person name="Kirilenko B.M."/>
            <person name="Davalos L.M."/>
            <person name="Corthals A.P."/>
            <person name="Power M.L."/>
            <person name="Jones G."/>
            <person name="Ransome R.D."/>
            <person name="Dechmann D.K.N."/>
            <person name="Locatelli A.G."/>
            <person name="Puechmaille S.J."/>
            <person name="Fedrigo O."/>
            <person name="Jarvis E.D."/>
            <person name="Hiller M."/>
            <person name="Vernes S.C."/>
            <person name="Myers E.W."/>
            <person name="Teeling E.C."/>
        </authorList>
    </citation>
    <scope>NUCLEOTIDE SEQUENCE [LARGE SCALE GENOMIC DNA]</scope>
    <source>
        <strain evidence="3">Bat1K_MPI-CBG_1</strain>
    </source>
</reference>
<protein>
    <recommendedName>
        <fullName evidence="2">UPAR/Ly6 domain-containing protein</fullName>
    </recommendedName>
</protein>
<dbReference type="CDD" id="cd23579">
    <property type="entry name" value="TFP_LU_ECD_PATE3"/>
    <property type="match status" value="1"/>
</dbReference>
<evidence type="ECO:0000259" key="2">
    <source>
        <dbReference type="Pfam" id="PF00021"/>
    </source>
</evidence>
<gene>
    <name evidence="3" type="ORF">HJG60_014596</name>
</gene>
<accession>A0A833YX48</accession>
<evidence type="ECO:0000256" key="1">
    <source>
        <dbReference type="SAM" id="SignalP"/>
    </source>
</evidence>
<proteinExistence type="predicted"/>
<dbReference type="AlphaFoldDB" id="A0A833YX48"/>
<dbReference type="InterPro" id="IPR045860">
    <property type="entry name" value="Snake_toxin-like_sf"/>
</dbReference>
<dbReference type="InterPro" id="IPR016054">
    <property type="entry name" value="LY6_UPA_recep-like"/>
</dbReference>